<evidence type="ECO:0000256" key="6">
    <source>
        <dbReference type="ARBA" id="ARBA00022927"/>
    </source>
</evidence>
<protein>
    <recommendedName>
        <fullName evidence="11">Mitochondrial import inner membrane translocase subunit</fullName>
    </recommendedName>
</protein>
<dbReference type="GO" id="GO:0008320">
    <property type="term" value="F:protein transmembrane transporter activity"/>
    <property type="evidence" value="ECO:0007669"/>
    <property type="project" value="EnsemblFungi"/>
</dbReference>
<dbReference type="PANTHER" id="PTHR11038:SF18">
    <property type="entry name" value="MITOCHONDRIAL IMPORT INNER MEMBRANE TRANSLOCASE SUBUNIT TIM12"/>
    <property type="match status" value="1"/>
</dbReference>
<keyword evidence="6 11" id="KW-0653">Protein transport</keyword>
<dbReference type="GO" id="GO:0045039">
    <property type="term" value="P:protein insertion into mitochondrial inner membrane"/>
    <property type="evidence" value="ECO:0007669"/>
    <property type="project" value="EnsemblFungi"/>
</dbReference>
<organism evidence="13 14">
    <name type="scientific">Pachysolen tannophilus NRRL Y-2460</name>
    <dbReference type="NCBI Taxonomy" id="669874"/>
    <lineage>
        <taxon>Eukaryota</taxon>
        <taxon>Fungi</taxon>
        <taxon>Dikarya</taxon>
        <taxon>Ascomycota</taxon>
        <taxon>Saccharomycotina</taxon>
        <taxon>Pichiomycetes</taxon>
        <taxon>Pachysolenaceae</taxon>
        <taxon>Pachysolen</taxon>
    </lineage>
</organism>
<dbReference type="GO" id="GO:0042719">
    <property type="term" value="C:mitochondrial intermembrane space chaperone complex"/>
    <property type="evidence" value="ECO:0007669"/>
    <property type="project" value="EnsemblFungi"/>
</dbReference>
<evidence type="ECO:0000256" key="10">
    <source>
        <dbReference type="ARBA" id="ARBA00023157"/>
    </source>
</evidence>
<keyword evidence="5" id="KW-0862">Zinc</keyword>
<comment type="similarity">
    <text evidence="1 11">Belongs to the small Tim family.</text>
</comment>
<keyword evidence="8 11" id="KW-0496">Mitochondrion</keyword>
<comment type="subcellular location">
    <subcellularLocation>
        <location evidence="11">Mitochondrion inner membrane</location>
        <topology evidence="11">Peripheral membrane protein</topology>
        <orientation evidence="11">Intermembrane side</orientation>
    </subcellularLocation>
</comment>
<keyword evidence="2 11" id="KW-0813">Transport</keyword>
<name>A0A1E4U3I9_PACTA</name>
<comment type="domain">
    <text evidence="11">The twin CX3C motif contains 4 conserved Cys residues that form 2 disulfide bonds in the mitochondrial intermembrane space.</text>
</comment>
<dbReference type="PANTHER" id="PTHR11038">
    <property type="entry name" value="MITOCHONDRIAL IMPORT INNER MEMBRANE TRANSLOCASE SUBUNIT TIM10"/>
    <property type="match status" value="1"/>
</dbReference>
<reference evidence="14" key="1">
    <citation type="submission" date="2016-05" db="EMBL/GenBank/DDBJ databases">
        <title>Comparative genomics of biotechnologically important yeasts.</title>
        <authorList>
            <consortium name="DOE Joint Genome Institute"/>
            <person name="Riley R."/>
            <person name="Haridas S."/>
            <person name="Wolfe K.H."/>
            <person name="Lopes M.R."/>
            <person name="Hittinger C.T."/>
            <person name="Goker M."/>
            <person name="Salamov A."/>
            <person name="Wisecaver J."/>
            <person name="Long T.M."/>
            <person name="Aerts A.L."/>
            <person name="Barry K."/>
            <person name="Choi C."/>
            <person name="Clum A."/>
            <person name="Coughlan A.Y."/>
            <person name="Deshpande S."/>
            <person name="Douglass A.P."/>
            <person name="Hanson S.J."/>
            <person name="Klenk H.-P."/>
            <person name="Labutti K."/>
            <person name="Lapidus A."/>
            <person name="Lindquist E."/>
            <person name="Lipzen A."/>
            <person name="Meier-Kolthoff J.P."/>
            <person name="Ohm R.A."/>
            <person name="Otillar R.P."/>
            <person name="Pangilinan J."/>
            <person name="Peng Y."/>
            <person name="Rokas A."/>
            <person name="Rosa C.A."/>
            <person name="Scheuner C."/>
            <person name="Sibirny A.A."/>
            <person name="Slot J.C."/>
            <person name="Stielow J.B."/>
            <person name="Sun H."/>
            <person name="Kurtzman C.P."/>
            <person name="Blackwell M."/>
            <person name="Grigoriev I.V."/>
            <person name="Jeffries T.W."/>
        </authorList>
    </citation>
    <scope>NUCLEOTIDE SEQUENCE [LARGE SCALE GENOMIC DNA]</scope>
    <source>
        <strain evidence="14">NRRL Y-2460</strain>
    </source>
</reference>
<dbReference type="InterPro" id="IPR035427">
    <property type="entry name" value="Tim10-like_dom_sf"/>
</dbReference>
<keyword evidence="3" id="KW-0479">Metal-binding</keyword>
<accession>A0A1E4U3I9</accession>
<dbReference type="Proteomes" id="UP000094236">
    <property type="component" value="Unassembled WGS sequence"/>
</dbReference>
<evidence type="ECO:0000259" key="12">
    <source>
        <dbReference type="Pfam" id="PF02953"/>
    </source>
</evidence>
<dbReference type="EMBL" id="KV454011">
    <property type="protein sequence ID" value="ODV98575.1"/>
    <property type="molecule type" value="Genomic_DNA"/>
</dbReference>
<dbReference type="SUPFAM" id="SSF144122">
    <property type="entry name" value="Tim10-like"/>
    <property type="match status" value="1"/>
</dbReference>
<dbReference type="STRING" id="669874.A0A1E4U3I9"/>
<evidence type="ECO:0000256" key="2">
    <source>
        <dbReference type="ARBA" id="ARBA00022448"/>
    </source>
</evidence>
<keyword evidence="9" id="KW-0472">Membrane</keyword>
<evidence type="ECO:0000313" key="14">
    <source>
        <dbReference type="Proteomes" id="UP000094236"/>
    </source>
</evidence>
<keyword evidence="4 11" id="KW-0999">Mitochondrion inner membrane</keyword>
<dbReference type="AlphaFoldDB" id="A0A1E4U3I9"/>
<proteinExistence type="inferred from homology"/>
<evidence type="ECO:0000256" key="5">
    <source>
        <dbReference type="ARBA" id="ARBA00022833"/>
    </source>
</evidence>
<feature type="domain" description="Tim10-like" evidence="12">
    <location>
        <begin position="22"/>
        <end position="82"/>
    </location>
</feature>
<comment type="function">
    <text evidence="11">Mitochondrial intermembrane chaperone that participates in the import and insertion of some multi-pass transmembrane proteins into the mitochondrial inner membrane. Also required for the transfer of beta-barrel precursors from the TOM complex to the sorting and assembly machinery (SAM complex) of the outer membrane. Acts as a chaperone-like protein that protects the hydrophobic precursors from aggregation and guide them through the mitochondrial intermembrane space.</text>
</comment>
<comment type="subunit">
    <text evidence="11">Heterohexamer.</text>
</comment>
<evidence type="ECO:0000256" key="1">
    <source>
        <dbReference type="ARBA" id="ARBA00006720"/>
    </source>
</evidence>
<keyword evidence="14" id="KW-1185">Reference proteome</keyword>
<gene>
    <name evidence="13" type="ORF">PACTADRAFT_54165</name>
</gene>
<keyword evidence="7 11" id="KW-0811">Translocation</keyword>
<dbReference type="OrthoDB" id="274922at2759"/>
<evidence type="ECO:0000256" key="8">
    <source>
        <dbReference type="ARBA" id="ARBA00023128"/>
    </source>
</evidence>
<evidence type="ECO:0000256" key="11">
    <source>
        <dbReference type="RuleBase" id="RU367043"/>
    </source>
</evidence>
<dbReference type="GO" id="GO:0042721">
    <property type="term" value="C:TIM22 mitochondrial import inner membrane insertion complex"/>
    <property type="evidence" value="ECO:0007669"/>
    <property type="project" value="EnsemblFungi"/>
</dbReference>
<evidence type="ECO:0000256" key="4">
    <source>
        <dbReference type="ARBA" id="ARBA00022792"/>
    </source>
</evidence>
<dbReference type="GO" id="GO:0046872">
    <property type="term" value="F:metal ion binding"/>
    <property type="evidence" value="ECO:0007669"/>
    <property type="project" value="UniProtKB-KW"/>
</dbReference>
<evidence type="ECO:0000313" key="13">
    <source>
        <dbReference type="EMBL" id="ODV98575.1"/>
    </source>
</evidence>
<dbReference type="Gene3D" id="1.10.287.810">
    <property type="entry name" value="Mitochondrial import inner membrane translocase subunit tim13 like domains"/>
    <property type="match status" value="1"/>
</dbReference>
<dbReference type="GO" id="GO:0005543">
    <property type="term" value="F:phospholipid binding"/>
    <property type="evidence" value="ECO:0007669"/>
    <property type="project" value="EnsemblFungi"/>
</dbReference>
<keyword evidence="11" id="KW-0143">Chaperone</keyword>
<sequence length="107" mass="12502">MSFFLNQKLFGNDEVDAEKVKLAEVQFEAMSTTFNTMLKVCREKCIPHEYGESELNKGESVCVDRCVLKYMETNLKIGQYAQSVRLDAKDLNFHEYLKSKYTEKKKE</sequence>
<keyword evidence="10 11" id="KW-1015">Disulfide bond</keyword>
<dbReference type="Pfam" id="PF02953">
    <property type="entry name" value="zf-Tim10_DDP"/>
    <property type="match status" value="1"/>
</dbReference>
<evidence type="ECO:0000256" key="7">
    <source>
        <dbReference type="ARBA" id="ARBA00023010"/>
    </source>
</evidence>
<dbReference type="InterPro" id="IPR004217">
    <property type="entry name" value="Tim10-like"/>
</dbReference>
<evidence type="ECO:0000256" key="3">
    <source>
        <dbReference type="ARBA" id="ARBA00022723"/>
    </source>
</evidence>
<evidence type="ECO:0000256" key="9">
    <source>
        <dbReference type="ARBA" id="ARBA00023136"/>
    </source>
</evidence>